<keyword evidence="3" id="KW-1185">Reference proteome</keyword>
<evidence type="ECO:0000256" key="1">
    <source>
        <dbReference type="SAM" id="MobiDB-lite"/>
    </source>
</evidence>
<dbReference type="Proteomes" id="UP001189429">
    <property type="component" value="Unassembled WGS sequence"/>
</dbReference>
<protein>
    <recommendedName>
        <fullName evidence="4">Glycosyltransferase 2-like domain-containing protein</fullName>
    </recommendedName>
</protein>
<evidence type="ECO:0008006" key="4">
    <source>
        <dbReference type="Google" id="ProtNLM"/>
    </source>
</evidence>
<comment type="caution">
    <text evidence="2">The sequence shown here is derived from an EMBL/GenBank/DDBJ whole genome shotgun (WGS) entry which is preliminary data.</text>
</comment>
<dbReference type="SUPFAM" id="SSF53448">
    <property type="entry name" value="Nucleotide-diphospho-sugar transferases"/>
    <property type="match status" value="1"/>
</dbReference>
<proteinExistence type="predicted"/>
<evidence type="ECO:0000313" key="2">
    <source>
        <dbReference type="EMBL" id="CAK0833078.1"/>
    </source>
</evidence>
<dbReference type="EMBL" id="CAUYUJ010012023">
    <property type="protein sequence ID" value="CAK0833078.1"/>
    <property type="molecule type" value="Genomic_DNA"/>
</dbReference>
<accession>A0ABN9SMN7</accession>
<feature type="region of interest" description="Disordered" evidence="1">
    <location>
        <begin position="265"/>
        <end position="314"/>
    </location>
</feature>
<evidence type="ECO:0000313" key="3">
    <source>
        <dbReference type="Proteomes" id="UP001189429"/>
    </source>
</evidence>
<dbReference type="InterPro" id="IPR029044">
    <property type="entry name" value="Nucleotide-diphossugar_trans"/>
</dbReference>
<feature type="compositionally biased region" description="Low complexity" evidence="1">
    <location>
        <begin position="281"/>
        <end position="294"/>
    </location>
</feature>
<organism evidence="2 3">
    <name type="scientific">Prorocentrum cordatum</name>
    <dbReference type="NCBI Taxonomy" id="2364126"/>
    <lineage>
        <taxon>Eukaryota</taxon>
        <taxon>Sar</taxon>
        <taxon>Alveolata</taxon>
        <taxon>Dinophyceae</taxon>
        <taxon>Prorocentrales</taxon>
        <taxon>Prorocentraceae</taxon>
        <taxon>Prorocentrum</taxon>
    </lineage>
</organism>
<reference evidence="2" key="1">
    <citation type="submission" date="2023-10" db="EMBL/GenBank/DDBJ databases">
        <authorList>
            <person name="Chen Y."/>
            <person name="Shah S."/>
            <person name="Dougan E. K."/>
            <person name="Thang M."/>
            <person name="Chan C."/>
        </authorList>
    </citation>
    <scope>NUCLEOTIDE SEQUENCE [LARGE SCALE GENOMIC DNA]</scope>
</reference>
<name>A0ABN9SMN7_9DINO</name>
<gene>
    <name evidence="2" type="ORF">PCOR1329_LOCUS30904</name>
</gene>
<sequence>MSICDARRPGQDQHGPGRPRVVALLASHLGDEDRLWKLERCLQSIAAQEEPPAEVLVRWSAAGAELEAQACELLDGCGLPCALTAWRAEPAAQFEHYAALGSRLLSGRPAAELDEAWLIFSDDDDIWHPRRAAHFSRAAAAAAGCGGLAAGVFRDARPRDPGARPRSAGDVEALLRSGLAEQTGDTELMGAGFRLEYFHYCVRPALLAAFLQRAPAALLSSPYCDLALAEFARLASWANGPPPLHDPGRDDWMYYARWRTTTAARAPTPGRSRAASRGRPRSAASRSTARTSRPWASPRRTRCGPWPGCARTWT</sequence>